<organism evidence="1 2">
    <name type="scientific">Capsulimonas corticalis</name>
    <dbReference type="NCBI Taxonomy" id="2219043"/>
    <lineage>
        <taxon>Bacteria</taxon>
        <taxon>Bacillati</taxon>
        <taxon>Armatimonadota</taxon>
        <taxon>Armatimonadia</taxon>
        <taxon>Capsulimonadales</taxon>
        <taxon>Capsulimonadaceae</taxon>
        <taxon>Capsulimonas</taxon>
    </lineage>
</organism>
<dbReference type="PANTHER" id="PTHR47245">
    <property type="entry name" value="PEPTIDYLPROLYL ISOMERASE"/>
    <property type="match status" value="1"/>
</dbReference>
<dbReference type="InterPro" id="IPR027304">
    <property type="entry name" value="Trigger_fact/SurA_dom_sf"/>
</dbReference>
<dbReference type="InterPro" id="IPR050245">
    <property type="entry name" value="PrsA_foldase"/>
</dbReference>
<evidence type="ECO:0000313" key="2">
    <source>
        <dbReference type="Proteomes" id="UP000287394"/>
    </source>
</evidence>
<dbReference type="InterPro" id="IPR000297">
    <property type="entry name" value="PPIase_PpiC"/>
</dbReference>
<dbReference type="OrthoDB" id="2677468at2"/>
<dbReference type="AlphaFoldDB" id="A0A402CTW2"/>
<reference evidence="1 2" key="1">
    <citation type="journal article" date="2019" name="Int. J. Syst. Evol. Microbiol.">
        <title>Capsulimonas corticalis gen. nov., sp. nov., an aerobic capsulated bacterium, of a novel bacterial order, Capsulimonadales ord. nov., of the class Armatimonadia of the phylum Armatimonadetes.</title>
        <authorList>
            <person name="Li J."/>
            <person name="Kudo C."/>
            <person name="Tonouchi A."/>
        </authorList>
    </citation>
    <scope>NUCLEOTIDE SEQUENCE [LARGE SCALE GENOMIC DNA]</scope>
    <source>
        <strain evidence="1 2">AX-7</strain>
    </source>
</reference>
<keyword evidence="1" id="KW-0413">Isomerase</keyword>
<dbReference type="GO" id="GO:0003755">
    <property type="term" value="F:peptidyl-prolyl cis-trans isomerase activity"/>
    <property type="evidence" value="ECO:0007669"/>
    <property type="project" value="InterPro"/>
</dbReference>
<proteinExistence type="predicted"/>
<dbReference type="Pfam" id="PF13145">
    <property type="entry name" value="Rotamase_2"/>
    <property type="match status" value="1"/>
</dbReference>
<dbReference type="Proteomes" id="UP000287394">
    <property type="component" value="Chromosome"/>
</dbReference>
<dbReference type="SUPFAM" id="SSF109998">
    <property type="entry name" value="Triger factor/SurA peptide-binding domain-like"/>
    <property type="match status" value="1"/>
</dbReference>
<protein>
    <submittedName>
        <fullName evidence="1">Peptidyl-prolyl cis-trans isomerase YacD</fullName>
    </submittedName>
</protein>
<dbReference type="Gene3D" id="1.10.4030.10">
    <property type="entry name" value="Porin chaperone SurA, peptide-binding domain"/>
    <property type="match status" value="1"/>
</dbReference>
<keyword evidence="2" id="KW-1185">Reference proteome</keyword>
<evidence type="ECO:0000313" key="1">
    <source>
        <dbReference type="EMBL" id="BDI28794.1"/>
    </source>
</evidence>
<sequence length="299" mass="32645">MIKAKFAAILGLAMLAVLPLAARADDSATPLITVGGETISRSDYLQILEDQYGKGVLQKLVFGSLIRQAAAKAGVTPTDADVDKRLAEVLRREPQIVPDAQRAPEQRKQFVANLKLDLSLENLRLRNISLTDDEAQQYYTAHSAEYELPQQAKTTIVVTDSTEDSLIAENLLKTGVSESAIAQKPGLHVVGVDGFNVNMDALSPADRTRISDLVLLAKPKEVKTVKVQNHFLTIRVISKDAKRIPPLAEIKSDVVRAAKLAKAPSAAAMIRTLYLQNPPTFQDQKYESDFDDVNPAVAH</sequence>
<accession>A0A402CTW2</accession>
<dbReference type="EMBL" id="AP025739">
    <property type="protein sequence ID" value="BDI28794.1"/>
    <property type="molecule type" value="Genomic_DNA"/>
</dbReference>
<dbReference type="RefSeq" id="WP_119320853.1">
    <property type="nucleotide sequence ID" value="NZ_AP025739.1"/>
</dbReference>
<name>A0A402CTW2_9BACT</name>
<dbReference type="PANTHER" id="PTHR47245:SF2">
    <property type="entry name" value="PEPTIDYL-PROLYL CIS-TRANS ISOMERASE HP_0175-RELATED"/>
    <property type="match status" value="1"/>
</dbReference>
<gene>
    <name evidence="1" type="primary">yacD</name>
    <name evidence="1" type="ORF">CCAX7_008450</name>
</gene>
<dbReference type="KEGG" id="ccot:CCAX7_008450"/>
<dbReference type="FunCoup" id="A0A402CTW2">
    <property type="interactions" value="51"/>
</dbReference>